<dbReference type="CDD" id="cd05403">
    <property type="entry name" value="NT_KNTase_like"/>
    <property type="match status" value="1"/>
</dbReference>
<dbReference type="Gene3D" id="3.30.460.10">
    <property type="entry name" value="Beta Polymerase, domain 2"/>
    <property type="match status" value="1"/>
</dbReference>
<dbReference type="Proteomes" id="UP000579605">
    <property type="component" value="Unassembled WGS sequence"/>
</dbReference>
<proteinExistence type="predicted"/>
<dbReference type="GO" id="GO:0016779">
    <property type="term" value="F:nucleotidyltransferase activity"/>
    <property type="evidence" value="ECO:0007669"/>
    <property type="project" value="InterPro"/>
</dbReference>
<dbReference type="EMBL" id="JACBZH010000001">
    <property type="protein sequence ID" value="NYH92189.1"/>
    <property type="molecule type" value="Genomic_DNA"/>
</dbReference>
<dbReference type="RefSeq" id="WP_179789645.1">
    <property type="nucleotide sequence ID" value="NZ_BAAARR010000005.1"/>
</dbReference>
<dbReference type="AlphaFoldDB" id="A0A852ZS00"/>
<keyword evidence="3" id="KW-1185">Reference proteome</keyword>
<evidence type="ECO:0000313" key="3">
    <source>
        <dbReference type="Proteomes" id="UP000579605"/>
    </source>
</evidence>
<accession>A0A852ZS00</accession>
<dbReference type="Pfam" id="PF01909">
    <property type="entry name" value="NTP_transf_2"/>
    <property type="match status" value="1"/>
</dbReference>
<dbReference type="InterPro" id="IPR043519">
    <property type="entry name" value="NT_sf"/>
</dbReference>
<protein>
    <recommendedName>
        <fullName evidence="1">Polymerase nucleotidyl transferase domain-containing protein</fullName>
    </recommendedName>
</protein>
<reference evidence="2 3" key="1">
    <citation type="submission" date="2020-07" db="EMBL/GenBank/DDBJ databases">
        <title>Sequencing the genomes of 1000 actinobacteria strains.</title>
        <authorList>
            <person name="Klenk H.-P."/>
        </authorList>
    </citation>
    <scope>NUCLEOTIDE SEQUENCE [LARGE SCALE GENOMIC DNA]</scope>
    <source>
        <strain evidence="2 3">DSM 18448</strain>
    </source>
</reference>
<sequence>MLRDLSTEPQWNLIERVRAVATDDDRILAAWLAGSFATGEADAYSDVDVHCLVSDDSAEWFRDNWPETAAAIAGPLVLATGLPGLIGGYAVTKDWQHLDLIMHPRGLADPLLTAGVMPLYDSTGNLLPAEHVAPEPPTGEPFFPEAAVKVCLYFLGNLVVTFGRKELTVAHSGINAIRDGLVQVMLAERGVRRRGGNKRLNPYLSGEQRLFLESIPAADVSVDGITATIRVLSREFIRRGRALADRTGAAWPQELEDATIAHLQRHLGVDYRS</sequence>
<name>A0A852ZS00_9ACTN</name>
<organism evidence="2 3">
    <name type="scientific">Actinopolymorpha rutila</name>
    <dbReference type="NCBI Taxonomy" id="446787"/>
    <lineage>
        <taxon>Bacteria</taxon>
        <taxon>Bacillati</taxon>
        <taxon>Actinomycetota</taxon>
        <taxon>Actinomycetes</taxon>
        <taxon>Propionibacteriales</taxon>
        <taxon>Actinopolymorphaceae</taxon>
        <taxon>Actinopolymorpha</taxon>
    </lineage>
</organism>
<evidence type="ECO:0000259" key="1">
    <source>
        <dbReference type="Pfam" id="PF01909"/>
    </source>
</evidence>
<dbReference type="SUPFAM" id="SSF81301">
    <property type="entry name" value="Nucleotidyltransferase"/>
    <property type="match status" value="1"/>
</dbReference>
<feature type="domain" description="Polymerase nucleotidyl transferase" evidence="1">
    <location>
        <begin position="25"/>
        <end position="57"/>
    </location>
</feature>
<evidence type="ECO:0000313" key="2">
    <source>
        <dbReference type="EMBL" id="NYH92189.1"/>
    </source>
</evidence>
<gene>
    <name evidence="2" type="ORF">F4554_004827</name>
</gene>
<comment type="caution">
    <text evidence="2">The sequence shown here is derived from an EMBL/GenBank/DDBJ whole genome shotgun (WGS) entry which is preliminary data.</text>
</comment>
<dbReference type="InterPro" id="IPR002934">
    <property type="entry name" value="Polymerase_NTP_transf_dom"/>
</dbReference>